<evidence type="ECO:0000313" key="2">
    <source>
        <dbReference type="Proteomes" id="UP000314294"/>
    </source>
</evidence>
<evidence type="ECO:0000313" key="1">
    <source>
        <dbReference type="EMBL" id="TNN76795.1"/>
    </source>
</evidence>
<keyword evidence="2" id="KW-1185">Reference proteome</keyword>
<protein>
    <submittedName>
        <fullName evidence="1">Uncharacterized protein</fullName>
    </submittedName>
</protein>
<proteinExistence type="predicted"/>
<gene>
    <name evidence="1" type="ORF">EYF80_013044</name>
</gene>
<dbReference type="EMBL" id="SRLO01000090">
    <property type="protein sequence ID" value="TNN76795.1"/>
    <property type="molecule type" value="Genomic_DNA"/>
</dbReference>
<organism evidence="1 2">
    <name type="scientific">Liparis tanakae</name>
    <name type="common">Tanaka's snailfish</name>
    <dbReference type="NCBI Taxonomy" id="230148"/>
    <lineage>
        <taxon>Eukaryota</taxon>
        <taxon>Metazoa</taxon>
        <taxon>Chordata</taxon>
        <taxon>Craniata</taxon>
        <taxon>Vertebrata</taxon>
        <taxon>Euteleostomi</taxon>
        <taxon>Actinopterygii</taxon>
        <taxon>Neopterygii</taxon>
        <taxon>Teleostei</taxon>
        <taxon>Neoteleostei</taxon>
        <taxon>Acanthomorphata</taxon>
        <taxon>Eupercaria</taxon>
        <taxon>Perciformes</taxon>
        <taxon>Cottioidei</taxon>
        <taxon>Cottales</taxon>
        <taxon>Liparidae</taxon>
        <taxon>Liparis</taxon>
    </lineage>
</organism>
<sequence>MELDQQGSILLPRIETENSGETTCQITSAEVQSKLSKLQGLHHSLSEIIQNADTARRIVFVGMPRWWGMFARCWREKRLSSHLRALSWCQIVLAHTRAERV</sequence>
<comment type="caution">
    <text evidence="1">The sequence shown here is derived from an EMBL/GenBank/DDBJ whole genome shotgun (WGS) entry which is preliminary data.</text>
</comment>
<dbReference type="Proteomes" id="UP000314294">
    <property type="component" value="Unassembled WGS sequence"/>
</dbReference>
<accession>A0A4Z2IGJ8</accession>
<dbReference type="AlphaFoldDB" id="A0A4Z2IGJ8"/>
<reference evidence="1 2" key="1">
    <citation type="submission" date="2019-03" db="EMBL/GenBank/DDBJ databases">
        <title>First draft genome of Liparis tanakae, snailfish: a comprehensive survey of snailfish specific genes.</title>
        <authorList>
            <person name="Kim W."/>
            <person name="Song I."/>
            <person name="Jeong J.-H."/>
            <person name="Kim D."/>
            <person name="Kim S."/>
            <person name="Ryu S."/>
            <person name="Song J.Y."/>
            <person name="Lee S.K."/>
        </authorList>
    </citation>
    <scope>NUCLEOTIDE SEQUENCE [LARGE SCALE GENOMIC DNA]</scope>
    <source>
        <tissue evidence="1">Muscle</tissue>
    </source>
</reference>
<name>A0A4Z2IGJ8_9TELE</name>